<dbReference type="GO" id="GO:0006631">
    <property type="term" value="P:fatty acid metabolic process"/>
    <property type="evidence" value="ECO:0007669"/>
    <property type="project" value="TreeGrafter"/>
</dbReference>
<dbReference type="Gene3D" id="3.40.50.12780">
    <property type="entry name" value="N-terminal domain of ligase-like"/>
    <property type="match status" value="1"/>
</dbReference>
<evidence type="ECO:0000259" key="4">
    <source>
        <dbReference type="Pfam" id="PF13193"/>
    </source>
</evidence>
<feature type="domain" description="AMP-binding enzyme C-terminal" evidence="4">
    <location>
        <begin position="424"/>
        <end position="497"/>
    </location>
</feature>
<dbReference type="RefSeq" id="WP_161692883.1">
    <property type="nucleotide sequence ID" value="NZ_JAAAHS010000003.1"/>
</dbReference>
<evidence type="ECO:0000313" key="5">
    <source>
        <dbReference type="EMBL" id="NBE50000.1"/>
    </source>
</evidence>
<evidence type="ECO:0000259" key="3">
    <source>
        <dbReference type="Pfam" id="PF00501"/>
    </source>
</evidence>
<dbReference type="Gene3D" id="3.30.300.30">
    <property type="match status" value="1"/>
</dbReference>
<dbReference type="InterPro" id="IPR045851">
    <property type="entry name" value="AMP-bd_C_sf"/>
</dbReference>
<dbReference type="InterPro" id="IPR000873">
    <property type="entry name" value="AMP-dep_synth/lig_dom"/>
</dbReference>
<sequence length="524" mass="57523">MTFQDSLLATLRVAAAERPDHEFLRVSGQSFTRRQTLDHVETAGRGIRALGIQPGERVGIMCGNRPETVWAWLGTNAAGAIDVPFNAEARGRLLEYFVSDAGPRVLIGTEEYLTLLAEAVSSDPEYVVCIGEHSGRPFGDRAKHLTFEELMALGRDSDETLAAPPADATATIMYTSGTTGPSKGVMLPQRYYPAQGAHSADIMRLGDDEVVYCAQPLFHIDARGFLATTWHVRGTAALGQRFSASRFWDEIREHGATVFGTIGTMLWMLHKQPPRPDDKDIPARLAMCSSTPGEILRDVEQRFGIDIIEAYGMTECLLIASAPVGSTVPGRIGKPVPQLDVRVVDDHDAPVSTGEIGELVYRPHEHAVMTQGYWTKPEATVEAWRNLWFHTGDLVREHADGYLEYVGRKKDSIRRRGENVSAWEVEQAVVAHPQVLEAAAIGVPSEVGEEDVAVLVVTRPGQGVEPQELIEFIADDLPAFAVPRYVEFVESLPKTPSERVEKGKVRKRGITAAAWDGNVALGRR</sequence>
<dbReference type="GO" id="GO:0031956">
    <property type="term" value="F:medium-chain fatty acid-CoA ligase activity"/>
    <property type="evidence" value="ECO:0007669"/>
    <property type="project" value="TreeGrafter"/>
</dbReference>
<dbReference type="EMBL" id="JAAAHS010000003">
    <property type="protein sequence ID" value="NBE50000.1"/>
    <property type="molecule type" value="Genomic_DNA"/>
</dbReference>
<keyword evidence="6" id="KW-1185">Reference proteome</keyword>
<evidence type="ECO:0000256" key="1">
    <source>
        <dbReference type="ARBA" id="ARBA00006432"/>
    </source>
</evidence>
<proteinExistence type="inferred from homology"/>
<evidence type="ECO:0000256" key="2">
    <source>
        <dbReference type="ARBA" id="ARBA00022598"/>
    </source>
</evidence>
<dbReference type="PANTHER" id="PTHR43201">
    <property type="entry name" value="ACYL-COA SYNTHETASE"/>
    <property type="match status" value="1"/>
</dbReference>
<gene>
    <name evidence="5" type="ORF">GUY60_00855</name>
</gene>
<dbReference type="InterPro" id="IPR042099">
    <property type="entry name" value="ANL_N_sf"/>
</dbReference>
<dbReference type="PANTHER" id="PTHR43201:SF5">
    <property type="entry name" value="MEDIUM-CHAIN ACYL-COA LIGASE ACSF2, MITOCHONDRIAL"/>
    <property type="match status" value="1"/>
</dbReference>
<dbReference type="Proteomes" id="UP000598297">
    <property type="component" value="Unassembled WGS sequence"/>
</dbReference>
<dbReference type="PROSITE" id="PS00455">
    <property type="entry name" value="AMP_BINDING"/>
    <property type="match status" value="1"/>
</dbReference>
<accession>A0A964UKY4</accession>
<reference evidence="5" key="1">
    <citation type="submission" date="2020-01" db="EMBL/GenBank/DDBJ databases">
        <title>Whole-genome analyses of novel actinobacteria.</title>
        <authorList>
            <person name="Sahin N."/>
        </authorList>
    </citation>
    <scope>NUCLEOTIDE SEQUENCE</scope>
    <source>
        <strain evidence="5">YC537</strain>
    </source>
</reference>
<name>A0A964UKY4_9ACTN</name>
<dbReference type="OrthoDB" id="4363623at2"/>
<dbReference type="SUPFAM" id="SSF56801">
    <property type="entry name" value="Acetyl-CoA synthetase-like"/>
    <property type="match status" value="1"/>
</dbReference>
<comment type="caution">
    <text evidence="5">The sequence shown here is derived from an EMBL/GenBank/DDBJ whole genome shotgun (WGS) entry which is preliminary data.</text>
</comment>
<evidence type="ECO:0000313" key="6">
    <source>
        <dbReference type="Proteomes" id="UP000598297"/>
    </source>
</evidence>
<dbReference type="AlphaFoldDB" id="A0A964UKY4"/>
<protein>
    <submittedName>
        <fullName evidence="5">AMP-binding protein</fullName>
    </submittedName>
</protein>
<dbReference type="Pfam" id="PF13193">
    <property type="entry name" value="AMP-binding_C"/>
    <property type="match status" value="1"/>
</dbReference>
<keyword evidence="2" id="KW-0436">Ligase</keyword>
<dbReference type="InterPro" id="IPR020845">
    <property type="entry name" value="AMP-binding_CS"/>
</dbReference>
<dbReference type="InterPro" id="IPR025110">
    <property type="entry name" value="AMP-bd_C"/>
</dbReference>
<organism evidence="5 6">
    <name type="scientific">Streptomyces boluensis</name>
    <dbReference type="NCBI Taxonomy" id="1775135"/>
    <lineage>
        <taxon>Bacteria</taxon>
        <taxon>Bacillati</taxon>
        <taxon>Actinomycetota</taxon>
        <taxon>Actinomycetes</taxon>
        <taxon>Kitasatosporales</taxon>
        <taxon>Streptomycetaceae</taxon>
        <taxon>Streptomyces</taxon>
    </lineage>
</organism>
<dbReference type="Pfam" id="PF00501">
    <property type="entry name" value="AMP-binding"/>
    <property type="match status" value="1"/>
</dbReference>
<feature type="domain" description="AMP-dependent synthetase/ligase" evidence="3">
    <location>
        <begin position="12"/>
        <end position="374"/>
    </location>
</feature>
<comment type="similarity">
    <text evidence="1">Belongs to the ATP-dependent AMP-binding enzyme family.</text>
</comment>